<evidence type="ECO:0000256" key="3">
    <source>
        <dbReference type="ARBA" id="ARBA00022729"/>
    </source>
</evidence>
<proteinExistence type="predicted"/>
<dbReference type="Pfam" id="PF00921">
    <property type="entry name" value="Lipoprotein_2"/>
    <property type="match status" value="1"/>
</dbReference>
<keyword evidence="9" id="KW-0614">Plasmid</keyword>
<sequence>MMVVMVMGCNSGGGIKEGEGTGGGEGRGLSGAMMEVGRSAENAFYAFLELVSDILGFAAKVDTKKSDVGNYFDSLGKKLGDASKELEEVAQKSETDTNKGDLSKNSIREAINVAKGILGTLKGHLESLKGIGDGTIVGEAATDKEGAAPADVELKKAYNALKGIVDTAYEEGVEKLVAGDVAVKVGDNGTDNKDGVKILATNSNAKPAAGDIGKAAAILTTVSGKEILSSIVRSTENDLALSVAANGTTSAMSFAKGGQQADHLANASAKAAAVSGGIALRSLVKSGKLASGAGDGSAGGKEEVQAVGISAVNKLLVAVEEIIKKTVKNVLEKVKKEVDKARDPKAVGQQ</sequence>
<evidence type="ECO:0000256" key="8">
    <source>
        <dbReference type="RuleBase" id="RU363105"/>
    </source>
</evidence>
<keyword evidence="7 8" id="KW-0449">Lipoprotein</keyword>
<keyword evidence="4 8" id="KW-0472">Membrane</keyword>
<dbReference type="HOGENOM" id="CLU_054711_2_0_12"/>
<accession>W5SKC6</accession>
<keyword evidence="5 8" id="KW-0564">Palmitate</keyword>
<protein>
    <recommendedName>
        <fullName evidence="8">Variable large protein</fullName>
    </recommendedName>
</protein>
<evidence type="ECO:0000256" key="1">
    <source>
        <dbReference type="ARBA" id="ARBA00003932"/>
    </source>
</evidence>
<evidence type="ECO:0000313" key="9">
    <source>
        <dbReference type="EMBL" id="AHH07113.1"/>
    </source>
</evidence>
<dbReference type="SUPFAM" id="SSF74748">
    <property type="entry name" value="Variable surface antigen VlsE"/>
    <property type="match status" value="1"/>
</dbReference>
<name>W5SKC6_9SPIR</name>
<keyword evidence="3" id="KW-0732">Signal</keyword>
<gene>
    <name evidence="9" type="ORF">BCD_1047</name>
</gene>
<reference evidence="9" key="1">
    <citation type="submission" date="2013-02" db="EMBL/GenBank/DDBJ databases">
        <title>Comparative genomics of Borrelia species.</title>
        <authorList>
            <person name="Schwan T.G."/>
            <person name="Raffel S.J."/>
            <person name="Porcella S.F."/>
        </authorList>
    </citation>
    <scope>NUCLEOTIDE SEQUENCE</scope>
    <source>
        <strain evidence="9">DOU</strain>
        <plasmid evidence="9">unnamed</plasmid>
    </source>
</reference>
<evidence type="ECO:0000256" key="6">
    <source>
        <dbReference type="ARBA" id="ARBA00023237"/>
    </source>
</evidence>
<evidence type="ECO:0000256" key="7">
    <source>
        <dbReference type="ARBA" id="ARBA00023288"/>
    </source>
</evidence>
<evidence type="ECO:0000256" key="5">
    <source>
        <dbReference type="ARBA" id="ARBA00023139"/>
    </source>
</evidence>
<geneLocation type="plasmid" evidence="9">
    <name>unnamed</name>
</geneLocation>
<comment type="subcellular location">
    <subcellularLocation>
        <location evidence="2 8">Cell outer membrane</location>
        <topology evidence="2 8">Lipid-anchor</topology>
    </subcellularLocation>
</comment>
<comment type="function">
    <text evidence="1 8">The Vlp and Vsp proteins are antigenically distinct proteins, only one vlp or vsp gene is transcriptionally active at any one time. Switching between these genes is a mechanism of host immune response evasion.</text>
</comment>
<dbReference type="GO" id="GO:0009279">
    <property type="term" value="C:cell outer membrane"/>
    <property type="evidence" value="ECO:0007669"/>
    <property type="project" value="UniProtKB-SubCell"/>
</dbReference>
<dbReference type="InterPro" id="IPR000680">
    <property type="entry name" value="Borrelia_lipo"/>
</dbReference>
<evidence type="ECO:0000256" key="2">
    <source>
        <dbReference type="ARBA" id="ARBA00004459"/>
    </source>
</evidence>
<dbReference type="EMBL" id="CP004301">
    <property type="protein sequence ID" value="AHH07113.1"/>
    <property type="molecule type" value="Genomic_DNA"/>
</dbReference>
<evidence type="ECO:0000256" key="4">
    <source>
        <dbReference type="ARBA" id="ARBA00023136"/>
    </source>
</evidence>
<dbReference type="AlphaFoldDB" id="W5SKC6"/>
<keyword evidence="6 8" id="KW-0998">Cell outer membrane</keyword>
<dbReference type="RefSeq" id="WP_241766218.1">
    <property type="nucleotide sequence ID" value="NZ_CP004301.1"/>
</dbReference>
<organism evidence="9">
    <name type="scientific">Borrelia crocidurae DOU</name>
    <dbReference type="NCBI Taxonomy" id="1293575"/>
    <lineage>
        <taxon>Bacteria</taxon>
        <taxon>Pseudomonadati</taxon>
        <taxon>Spirochaetota</taxon>
        <taxon>Spirochaetia</taxon>
        <taxon>Spirochaetales</taxon>
        <taxon>Borreliaceae</taxon>
        <taxon>Borrelia</taxon>
    </lineage>
</organism>